<dbReference type="InterPro" id="IPR017452">
    <property type="entry name" value="GPCR_Rhodpsn_7TM"/>
</dbReference>
<keyword evidence="9 10" id="KW-0807">Transducer</keyword>
<keyword evidence="4 10" id="KW-0812">Transmembrane</keyword>
<keyword evidence="7 11" id="KW-0472">Membrane</keyword>
<dbReference type="InterPro" id="IPR000611">
    <property type="entry name" value="NPY_rcpt"/>
</dbReference>
<feature type="transmembrane region" description="Helical" evidence="11">
    <location>
        <begin position="26"/>
        <end position="48"/>
    </location>
</feature>
<keyword evidence="13" id="KW-1185">Reference proteome</keyword>
<evidence type="ECO:0000256" key="7">
    <source>
        <dbReference type="ARBA" id="ARBA00023136"/>
    </source>
</evidence>
<evidence type="ECO:0000259" key="12">
    <source>
        <dbReference type="PROSITE" id="PS50262"/>
    </source>
</evidence>
<dbReference type="Pfam" id="PF00001">
    <property type="entry name" value="7tm_1"/>
    <property type="match status" value="1"/>
</dbReference>
<keyword evidence="5 11" id="KW-1133">Transmembrane helix</keyword>
<dbReference type="OrthoDB" id="6376512at2759"/>
<feature type="transmembrane region" description="Helical" evidence="11">
    <location>
        <begin position="60"/>
        <end position="81"/>
    </location>
</feature>
<dbReference type="SUPFAM" id="SSF81321">
    <property type="entry name" value="Family A G protein-coupled receptor-like"/>
    <property type="match status" value="1"/>
</dbReference>
<evidence type="ECO:0000256" key="6">
    <source>
        <dbReference type="ARBA" id="ARBA00023040"/>
    </source>
</evidence>
<organism evidence="13 14">
    <name type="scientific">Lingula anatina</name>
    <name type="common">Brachiopod</name>
    <name type="synonym">Lingula unguis</name>
    <dbReference type="NCBI Taxonomy" id="7574"/>
    <lineage>
        <taxon>Eukaryota</taxon>
        <taxon>Metazoa</taxon>
        <taxon>Spiralia</taxon>
        <taxon>Lophotrochozoa</taxon>
        <taxon>Brachiopoda</taxon>
        <taxon>Linguliformea</taxon>
        <taxon>Lingulata</taxon>
        <taxon>Lingulida</taxon>
        <taxon>Linguloidea</taxon>
        <taxon>Lingulidae</taxon>
        <taxon>Lingula</taxon>
    </lineage>
</organism>
<gene>
    <name evidence="14" type="primary">LOC106176847</name>
</gene>
<dbReference type="PROSITE" id="PS00237">
    <property type="entry name" value="G_PROTEIN_RECEP_F1_1"/>
    <property type="match status" value="1"/>
</dbReference>
<evidence type="ECO:0000256" key="4">
    <source>
        <dbReference type="ARBA" id="ARBA00022692"/>
    </source>
</evidence>
<dbReference type="Gene3D" id="1.20.1070.10">
    <property type="entry name" value="Rhodopsin 7-helix transmembrane proteins"/>
    <property type="match status" value="1"/>
</dbReference>
<dbReference type="GeneID" id="106176847"/>
<evidence type="ECO:0000313" key="14">
    <source>
        <dbReference type="RefSeq" id="XP_013414846.2"/>
    </source>
</evidence>
<feature type="transmembrane region" description="Helical" evidence="11">
    <location>
        <begin position="111"/>
        <end position="133"/>
    </location>
</feature>
<evidence type="ECO:0000256" key="10">
    <source>
        <dbReference type="RuleBase" id="RU000688"/>
    </source>
</evidence>
<comment type="subcellular location">
    <subcellularLocation>
        <location evidence="1">Cell membrane</location>
        <topology evidence="1">Multi-pass membrane protein</topology>
    </subcellularLocation>
</comment>
<evidence type="ECO:0000256" key="11">
    <source>
        <dbReference type="SAM" id="Phobius"/>
    </source>
</evidence>
<dbReference type="PRINTS" id="PR01012">
    <property type="entry name" value="NRPEPTIDEYR"/>
</dbReference>
<dbReference type="PRINTS" id="PR00237">
    <property type="entry name" value="GPCRRHODOPSN"/>
</dbReference>
<evidence type="ECO:0000256" key="3">
    <source>
        <dbReference type="ARBA" id="ARBA00022475"/>
    </source>
</evidence>
<keyword evidence="8 10" id="KW-0675">Receptor</keyword>
<comment type="similarity">
    <text evidence="2 10">Belongs to the G-protein coupled receptor 1 family.</text>
</comment>
<dbReference type="GO" id="GO:0004983">
    <property type="term" value="F:neuropeptide Y receptor activity"/>
    <property type="evidence" value="ECO:0007669"/>
    <property type="project" value="InterPro"/>
</dbReference>
<accession>A0A1S3JXR6</accession>
<dbReference type="KEGG" id="lak:106176847"/>
<feature type="domain" description="G-protein coupled receptors family 1 profile" evidence="12">
    <location>
        <begin position="1"/>
        <end position="215"/>
    </location>
</feature>
<feature type="transmembrane region" description="Helical" evidence="11">
    <location>
        <begin position="197"/>
        <end position="218"/>
    </location>
</feature>
<dbReference type="PANTHER" id="PTHR22752">
    <property type="entry name" value="G PROTEIN-COUPLED RECEPTOR"/>
    <property type="match status" value="1"/>
</dbReference>
<dbReference type="RefSeq" id="XP_013414846.2">
    <property type="nucleotide sequence ID" value="XM_013559392.2"/>
</dbReference>
<reference evidence="14" key="1">
    <citation type="submission" date="2025-08" db="UniProtKB">
        <authorList>
            <consortium name="RefSeq"/>
        </authorList>
    </citation>
    <scope>IDENTIFICATION</scope>
    <source>
        <tissue evidence="14">Gonads</tissue>
    </source>
</reference>
<evidence type="ECO:0000256" key="5">
    <source>
        <dbReference type="ARBA" id="ARBA00022989"/>
    </source>
</evidence>
<name>A0A1S3JXR6_LINAN</name>
<dbReference type="PROSITE" id="PS50262">
    <property type="entry name" value="G_PROTEIN_RECEP_F1_2"/>
    <property type="match status" value="1"/>
</dbReference>
<evidence type="ECO:0000256" key="8">
    <source>
        <dbReference type="ARBA" id="ARBA00023170"/>
    </source>
</evidence>
<sequence length="252" mass="27980">MPSAILTFAFGETVFSKPGCIFLAFLESVACGVSLMSLMLIAINRYLFICEYHRYAKICTGRLITAAVVASWVTVAVLIAFPPLVGWGNYGYDAKTEDCIVDRTADLIYNIYGTGVFIMVPLLFTFFCYFKIFQTVYTQRKAMRNHVGFSGRQISKKDIKLIVTLLVVLLMFVLCWVPFVGAVLFDGVRDMAPSDVYLSAAWLAMTNSCINSFIYGVADPNFRQGYKKILLCCQTKSSRVGTTDTTPPAPTA</sequence>
<dbReference type="InterPro" id="IPR000276">
    <property type="entry name" value="GPCR_Rhodpsn"/>
</dbReference>
<protein>
    <submittedName>
        <fullName evidence="14">Melatonin receptor type 1A-like</fullName>
    </submittedName>
</protein>
<dbReference type="InParanoid" id="A0A1S3JXR6"/>
<evidence type="ECO:0000256" key="1">
    <source>
        <dbReference type="ARBA" id="ARBA00004651"/>
    </source>
</evidence>
<dbReference type="Proteomes" id="UP000085678">
    <property type="component" value="Unplaced"/>
</dbReference>
<proteinExistence type="inferred from homology"/>
<evidence type="ECO:0000313" key="13">
    <source>
        <dbReference type="Proteomes" id="UP000085678"/>
    </source>
</evidence>
<dbReference type="CDD" id="cd00637">
    <property type="entry name" value="7tm_classA_rhodopsin-like"/>
    <property type="match status" value="1"/>
</dbReference>
<keyword evidence="3" id="KW-1003">Cell membrane</keyword>
<keyword evidence="6 10" id="KW-0297">G-protein coupled receptor</keyword>
<evidence type="ECO:0000256" key="9">
    <source>
        <dbReference type="ARBA" id="ARBA00023224"/>
    </source>
</evidence>
<evidence type="ECO:0000256" key="2">
    <source>
        <dbReference type="ARBA" id="ARBA00010663"/>
    </source>
</evidence>
<dbReference type="AlphaFoldDB" id="A0A1S3JXR6"/>
<dbReference type="GO" id="GO:0005886">
    <property type="term" value="C:plasma membrane"/>
    <property type="evidence" value="ECO:0007669"/>
    <property type="project" value="UniProtKB-SubCell"/>
</dbReference>
<feature type="transmembrane region" description="Helical" evidence="11">
    <location>
        <begin position="161"/>
        <end position="185"/>
    </location>
</feature>
<dbReference type="STRING" id="7574.A0A1S3JXR6"/>